<name>A0A1V9F829_9BACT</name>
<organism evidence="1 2">
    <name type="scientific">Niastella populi</name>
    <dbReference type="NCBI Taxonomy" id="550983"/>
    <lineage>
        <taxon>Bacteria</taxon>
        <taxon>Pseudomonadati</taxon>
        <taxon>Bacteroidota</taxon>
        <taxon>Chitinophagia</taxon>
        <taxon>Chitinophagales</taxon>
        <taxon>Chitinophagaceae</taxon>
        <taxon>Niastella</taxon>
    </lineage>
</organism>
<gene>
    <name evidence="1" type="ORF">A4R26_27535</name>
</gene>
<dbReference type="OrthoDB" id="663129at2"/>
<keyword evidence="2" id="KW-1185">Reference proteome</keyword>
<comment type="caution">
    <text evidence="1">The sequence shown here is derived from an EMBL/GenBank/DDBJ whole genome shotgun (WGS) entry which is preliminary data.</text>
</comment>
<protein>
    <submittedName>
        <fullName evidence="1">Uncharacterized protein</fullName>
    </submittedName>
</protein>
<evidence type="ECO:0000313" key="1">
    <source>
        <dbReference type="EMBL" id="OQP54431.1"/>
    </source>
</evidence>
<dbReference type="EMBL" id="LWBP01000207">
    <property type="protein sequence ID" value="OQP54431.1"/>
    <property type="molecule type" value="Genomic_DNA"/>
</dbReference>
<dbReference type="AlphaFoldDB" id="A0A1V9F829"/>
<accession>A0A1V9F829</accession>
<reference evidence="2" key="1">
    <citation type="submission" date="2016-04" db="EMBL/GenBank/DDBJ databases">
        <authorList>
            <person name="Chen L."/>
            <person name="Zhuang W."/>
            <person name="Wang G."/>
        </authorList>
    </citation>
    <scope>NUCLEOTIDE SEQUENCE [LARGE SCALE GENOMIC DNA]</scope>
    <source>
        <strain evidence="2">208</strain>
    </source>
</reference>
<evidence type="ECO:0000313" key="2">
    <source>
        <dbReference type="Proteomes" id="UP000192276"/>
    </source>
</evidence>
<sequence length="207" mass="23669">MKYIFYLLAIKITFLSCNNNEQSPVSNNQDTVTISRHDQTGDTTVSPLKNQPVVGEMDTDELNDILTDYVSRYRSDFSFDSTFKSGKDTFEIRFRHYCLMDSAIVVPGRYVEMYHLDSFLTHNFESSLILVKNQDTIVREKFGKARFKSLLESPVREYGVLQPRPYIYLLKDAVEINYSISIPLTDLGKGVTGIVGFDGGISIKDRF</sequence>
<proteinExistence type="predicted"/>
<dbReference type="RefSeq" id="WP_081169259.1">
    <property type="nucleotide sequence ID" value="NZ_LWBP01000207.1"/>
</dbReference>
<dbReference type="Proteomes" id="UP000192276">
    <property type="component" value="Unassembled WGS sequence"/>
</dbReference>
<dbReference type="STRING" id="550983.A4R26_27535"/>